<evidence type="ECO:0000313" key="2">
    <source>
        <dbReference type="Proteomes" id="UP000182841"/>
    </source>
</evidence>
<dbReference type="AlphaFoldDB" id="A0A1H9UDU3"/>
<dbReference type="Pfam" id="PF10025">
    <property type="entry name" value="DUF2267"/>
    <property type="match status" value="1"/>
</dbReference>
<dbReference type="InterPro" id="IPR038282">
    <property type="entry name" value="DUF2267_sf"/>
</dbReference>
<name>A0A1H9UDU3_9ACTN</name>
<organism evidence="1 2">
    <name type="scientific">Streptomyces qinglanensis</name>
    <dbReference type="NCBI Taxonomy" id="943816"/>
    <lineage>
        <taxon>Bacteria</taxon>
        <taxon>Bacillati</taxon>
        <taxon>Actinomycetota</taxon>
        <taxon>Actinomycetes</taxon>
        <taxon>Kitasatosporales</taxon>
        <taxon>Streptomycetaceae</taxon>
        <taxon>Streptomyces</taxon>
    </lineage>
</organism>
<dbReference type="Gene3D" id="1.10.490.110">
    <property type="entry name" value="Uncharacterized conserved protein DUF2267"/>
    <property type="match status" value="1"/>
</dbReference>
<reference evidence="2" key="1">
    <citation type="submission" date="2016-10" db="EMBL/GenBank/DDBJ databases">
        <authorList>
            <person name="Varghese N."/>
            <person name="Submissions S."/>
        </authorList>
    </citation>
    <scope>NUCLEOTIDE SEQUENCE [LARGE SCALE GENOMIC DNA]</scope>
    <source>
        <strain evidence="2">CGMCC 4.6825</strain>
    </source>
</reference>
<protein>
    <submittedName>
        <fullName evidence="1">Uncharacterized conserved protein, DUF2267 family</fullName>
    </submittedName>
</protein>
<dbReference type="EMBL" id="FOGO01000008">
    <property type="protein sequence ID" value="SES07428.1"/>
    <property type="molecule type" value="Genomic_DNA"/>
</dbReference>
<gene>
    <name evidence="1" type="ORF">SAMN05421870_10887</name>
</gene>
<dbReference type="RefSeq" id="WP_079171958.1">
    <property type="nucleotide sequence ID" value="NZ_FOGO01000008.1"/>
</dbReference>
<keyword evidence="2" id="KW-1185">Reference proteome</keyword>
<dbReference type="STRING" id="943816.AN217_07485"/>
<dbReference type="Proteomes" id="UP000182841">
    <property type="component" value="Unassembled WGS sequence"/>
</dbReference>
<evidence type="ECO:0000313" key="1">
    <source>
        <dbReference type="EMBL" id="SES07428.1"/>
    </source>
</evidence>
<dbReference type="OrthoDB" id="952780at2"/>
<sequence>MSLTQIKPQAAAAAEALTYHRLVERVRYDGAYPTRERADAVIHAVLTSLGRRLPEEERTALAAVLPEEAARFLTSSAREPEQFTGWEFVADLASRTGGTPATARWDTGTVLELVAKLAGEDLVARILDQLPAGYALLFGRAELTRPAPAQPAPAPRAA</sequence>
<proteinExistence type="predicted"/>
<dbReference type="InterPro" id="IPR018727">
    <property type="entry name" value="DUF2267"/>
</dbReference>
<accession>A0A1H9UDU3</accession>